<dbReference type="Proteomes" id="UP000680866">
    <property type="component" value="Chromosome"/>
</dbReference>
<dbReference type="EMBL" id="AP023359">
    <property type="protein sequence ID" value="BCJ64113.1"/>
    <property type="molecule type" value="Genomic_DNA"/>
</dbReference>
<dbReference type="AlphaFoldDB" id="A0A810MWX1"/>
<sequence length="64" mass="7246">MDQQLMTIAEVEQYLQVSRWSVKRLIEAGHLEATKADGRNGAVRIYPASLRAYVESHTVTAKEE</sequence>
<evidence type="ECO:0000313" key="3">
    <source>
        <dbReference type="Proteomes" id="UP000680866"/>
    </source>
</evidence>
<name>A0A810MWX1_9ACTN</name>
<gene>
    <name evidence="2" type="ORF">Prubr_11340</name>
</gene>
<proteinExistence type="predicted"/>
<reference evidence="2" key="1">
    <citation type="submission" date="2020-08" db="EMBL/GenBank/DDBJ databases">
        <title>Whole genome shotgun sequence of Polymorphospora rubra NBRC 101157.</title>
        <authorList>
            <person name="Komaki H."/>
            <person name="Tamura T."/>
        </authorList>
    </citation>
    <scope>NUCLEOTIDE SEQUENCE</scope>
    <source>
        <strain evidence="2">NBRC 101157</strain>
    </source>
</reference>
<dbReference type="InterPro" id="IPR041657">
    <property type="entry name" value="HTH_17"/>
</dbReference>
<evidence type="ECO:0000259" key="1">
    <source>
        <dbReference type="Pfam" id="PF12728"/>
    </source>
</evidence>
<dbReference type="NCBIfam" id="TIGR01764">
    <property type="entry name" value="excise"/>
    <property type="match status" value="1"/>
</dbReference>
<dbReference type="InterPro" id="IPR010093">
    <property type="entry name" value="SinI_DNA-bd"/>
</dbReference>
<accession>A0A810MWX1</accession>
<dbReference type="Pfam" id="PF12728">
    <property type="entry name" value="HTH_17"/>
    <property type="match status" value="1"/>
</dbReference>
<protein>
    <recommendedName>
        <fullName evidence="1">Helix-turn-helix domain-containing protein</fullName>
    </recommendedName>
</protein>
<organism evidence="2 3">
    <name type="scientific">Polymorphospora rubra</name>
    <dbReference type="NCBI Taxonomy" id="338584"/>
    <lineage>
        <taxon>Bacteria</taxon>
        <taxon>Bacillati</taxon>
        <taxon>Actinomycetota</taxon>
        <taxon>Actinomycetes</taxon>
        <taxon>Micromonosporales</taxon>
        <taxon>Micromonosporaceae</taxon>
        <taxon>Polymorphospora</taxon>
    </lineage>
</organism>
<keyword evidence="3" id="KW-1185">Reference proteome</keyword>
<dbReference type="RefSeq" id="WP_212822268.1">
    <property type="nucleotide sequence ID" value="NZ_AP023359.1"/>
</dbReference>
<dbReference type="GO" id="GO:0003677">
    <property type="term" value="F:DNA binding"/>
    <property type="evidence" value="ECO:0007669"/>
    <property type="project" value="InterPro"/>
</dbReference>
<feature type="domain" description="Helix-turn-helix" evidence="1">
    <location>
        <begin position="5"/>
        <end position="57"/>
    </location>
</feature>
<evidence type="ECO:0000313" key="2">
    <source>
        <dbReference type="EMBL" id="BCJ64113.1"/>
    </source>
</evidence>
<dbReference type="KEGG" id="pry:Prubr_11340"/>